<protein>
    <submittedName>
        <fullName evidence="2">Uncharacterized protein DUF2470</fullName>
    </submittedName>
</protein>
<reference evidence="2 3" key="1">
    <citation type="submission" date="2018-11" db="EMBL/GenBank/DDBJ databases">
        <title>Sequencing the genomes of 1000 actinobacteria strains.</title>
        <authorList>
            <person name="Klenk H.-P."/>
        </authorList>
    </citation>
    <scope>NUCLEOTIDE SEQUENCE [LARGE SCALE GENOMIC DNA]</scope>
    <source>
        <strain evidence="2 3">DSM 14012</strain>
    </source>
</reference>
<keyword evidence="3" id="KW-1185">Reference proteome</keyword>
<sequence>MVFPGEVTSNAFPQTTVDAVLAHMNGDHPDDNVLIVRAFLEPAAEAATMIALDGAGGEWTWTVDGTAAGGRVPWPAGAITERGEIRREVVALYDAACARLGVEPRPHD</sequence>
<dbReference type="AlphaFoldDB" id="A0A3N2BY29"/>
<proteinExistence type="predicted"/>
<dbReference type="EMBL" id="RKHL01000001">
    <property type="protein sequence ID" value="ROR80149.1"/>
    <property type="molecule type" value="Genomic_DNA"/>
</dbReference>
<evidence type="ECO:0000313" key="2">
    <source>
        <dbReference type="EMBL" id="ROR80149.1"/>
    </source>
</evidence>
<dbReference type="Proteomes" id="UP000266915">
    <property type="component" value="Unassembled WGS sequence"/>
</dbReference>
<gene>
    <name evidence="2" type="ORF">EDD42_0186</name>
</gene>
<feature type="domain" description="DUF2470" evidence="1">
    <location>
        <begin position="19"/>
        <end position="92"/>
    </location>
</feature>
<evidence type="ECO:0000259" key="1">
    <source>
        <dbReference type="Pfam" id="PF10615"/>
    </source>
</evidence>
<name>A0A3N2BY29_9MICO</name>
<dbReference type="InterPro" id="IPR019595">
    <property type="entry name" value="DUF2470"/>
</dbReference>
<dbReference type="Gene3D" id="3.20.180.10">
    <property type="entry name" value="PNP-oxidase-like"/>
    <property type="match status" value="1"/>
</dbReference>
<evidence type="ECO:0000313" key="3">
    <source>
        <dbReference type="Proteomes" id="UP000266915"/>
    </source>
</evidence>
<dbReference type="InterPro" id="IPR037119">
    <property type="entry name" value="Haem_oxidase_HugZ-like_sf"/>
</dbReference>
<comment type="caution">
    <text evidence="2">The sequence shown here is derived from an EMBL/GenBank/DDBJ whole genome shotgun (WGS) entry which is preliminary data.</text>
</comment>
<organism evidence="2 3">
    <name type="scientific">Plantibacter flavus</name>
    <dbReference type="NCBI Taxonomy" id="150123"/>
    <lineage>
        <taxon>Bacteria</taxon>
        <taxon>Bacillati</taxon>
        <taxon>Actinomycetota</taxon>
        <taxon>Actinomycetes</taxon>
        <taxon>Micrococcales</taxon>
        <taxon>Microbacteriaceae</taxon>
        <taxon>Plantibacter</taxon>
    </lineage>
</organism>
<dbReference type="Pfam" id="PF10615">
    <property type="entry name" value="DUF2470"/>
    <property type="match status" value="1"/>
</dbReference>
<accession>A0A3N2BY29</accession>